<dbReference type="GO" id="GO:0006790">
    <property type="term" value="P:sulfur compound metabolic process"/>
    <property type="evidence" value="ECO:0007669"/>
    <property type="project" value="TreeGrafter"/>
</dbReference>
<dbReference type="Proteomes" id="UP000217199">
    <property type="component" value="Unassembled WGS sequence"/>
</dbReference>
<dbReference type="AlphaFoldDB" id="A0A286UJR5"/>
<accession>A0A286UJR5</accession>
<dbReference type="GO" id="GO:0043546">
    <property type="term" value="F:molybdopterin cofactor binding"/>
    <property type="evidence" value="ECO:0007669"/>
    <property type="project" value="TreeGrafter"/>
</dbReference>
<dbReference type="CDD" id="cd02110">
    <property type="entry name" value="SO_family_Moco_dimer"/>
    <property type="match status" value="1"/>
</dbReference>
<dbReference type="Gene3D" id="2.60.40.650">
    <property type="match status" value="1"/>
</dbReference>
<evidence type="ECO:0000313" key="8">
    <source>
        <dbReference type="Proteomes" id="UP000217199"/>
    </source>
</evidence>
<dbReference type="FunFam" id="3.90.420.10:FF:000002">
    <property type="entry name" value="sulfite oxidase, mitochondrial"/>
    <property type="match status" value="1"/>
</dbReference>
<dbReference type="InParanoid" id="A0A286UJR5"/>
<keyword evidence="8" id="KW-1185">Reference proteome</keyword>
<comment type="caution">
    <text evidence="7">The sequence shown here is derived from an EMBL/GenBank/DDBJ whole genome shotgun (WGS) entry which is preliminary data.</text>
</comment>
<evidence type="ECO:0000256" key="1">
    <source>
        <dbReference type="ARBA" id="ARBA00001924"/>
    </source>
</evidence>
<keyword evidence="2" id="KW-0500">Molybdenum</keyword>
<dbReference type="GO" id="GO:0020037">
    <property type="term" value="F:heme binding"/>
    <property type="evidence" value="ECO:0007669"/>
    <property type="project" value="TreeGrafter"/>
</dbReference>
<organism evidence="7 8">
    <name type="scientific">Pyrrhoderma noxium</name>
    <dbReference type="NCBI Taxonomy" id="2282107"/>
    <lineage>
        <taxon>Eukaryota</taxon>
        <taxon>Fungi</taxon>
        <taxon>Dikarya</taxon>
        <taxon>Basidiomycota</taxon>
        <taxon>Agaricomycotina</taxon>
        <taxon>Agaricomycetes</taxon>
        <taxon>Hymenochaetales</taxon>
        <taxon>Hymenochaetaceae</taxon>
        <taxon>Pyrrhoderma</taxon>
    </lineage>
</organism>
<dbReference type="GO" id="GO:0005739">
    <property type="term" value="C:mitochondrion"/>
    <property type="evidence" value="ECO:0007669"/>
    <property type="project" value="TreeGrafter"/>
</dbReference>
<keyword evidence="4" id="KW-0560">Oxidoreductase</keyword>
<dbReference type="SUPFAM" id="SSF81296">
    <property type="entry name" value="E set domains"/>
    <property type="match status" value="1"/>
</dbReference>
<sequence>MGDKEELTVVHEEETFEGKKLSELFPEERSGWRGYVEWELSPERKKVAASLLATKKFTPIPEFQFVPLPKTNPVLIGHRWKEYHEALGLKSIVDFSWETVQREKPDLIHLLDFPYNGETRRDQLMEDKITDNKYHFIRNHGGVPDIDEDAFRLEIGGLVNKPIEISLAELKDPSKFPQKEMTVTLQCSGTRRIEQIAEYPGDGDELINAPWGEGAIGTAVYRGVPLKKVLKIACGGVLPECKHLEFIGADTYFKKGQVYNYAVSAPWRKVRLLGGEEVLLAWEMNGEPLPKIHGYPLRVVVTGFIGARSCKWVYRINALAEPSMGPVQRQEYLYYTSQIGKQNALYSNGFSIQNMPVSSAIIHPTDKQVVVHDGKITLDGWAYSGGGNWVERVEVSPDGGHVWYAVPEENLTEKHYHAWRLWKIELPVDAEGWLEFCVRTWDSSNNTQPTFVRSAWNWDLHVTSSCHRIKLYSINRSRPLTRSRIKLLESHGEDIKNLSRPFEYSLEGMDSYLEAYRAHQREPLS</sequence>
<dbReference type="Pfam" id="PF03404">
    <property type="entry name" value="Mo-co_dimer"/>
    <property type="match status" value="1"/>
</dbReference>
<dbReference type="InterPro" id="IPR005066">
    <property type="entry name" value="MoCF_OxRdtse_dimer"/>
</dbReference>
<dbReference type="GO" id="GO:0008482">
    <property type="term" value="F:sulfite oxidase activity"/>
    <property type="evidence" value="ECO:0007669"/>
    <property type="project" value="TreeGrafter"/>
</dbReference>
<dbReference type="EMBL" id="NBII01000004">
    <property type="protein sequence ID" value="PAV19866.1"/>
    <property type="molecule type" value="Genomic_DNA"/>
</dbReference>
<reference evidence="7 8" key="1">
    <citation type="journal article" date="2017" name="Mol. Ecol.">
        <title>Comparative and population genomic landscape of Phellinus noxius: A hypervariable fungus causing root rot in trees.</title>
        <authorList>
            <person name="Chung C.L."/>
            <person name="Lee T.J."/>
            <person name="Akiba M."/>
            <person name="Lee H.H."/>
            <person name="Kuo T.H."/>
            <person name="Liu D."/>
            <person name="Ke H.M."/>
            <person name="Yokoi T."/>
            <person name="Roa M.B."/>
            <person name="Lu M.J."/>
            <person name="Chang Y.Y."/>
            <person name="Ann P.J."/>
            <person name="Tsai J.N."/>
            <person name="Chen C.Y."/>
            <person name="Tzean S.S."/>
            <person name="Ota Y."/>
            <person name="Hattori T."/>
            <person name="Sahashi N."/>
            <person name="Liou R.F."/>
            <person name="Kikuchi T."/>
            <person name="Tsai I.J."/>
        </authorList>
    </citation>
    <scope>NUCLEOTIDE SEQUENCE [LARGE SCALE GENOMIC DNA]</scope>
    <source>
        <strain evidence="7 8">FFPRI411160</strain>
    </source>
</reference>
<dbReference type="Pfam" id="PF00174">
    <property type="entry name" value="Oxidored_molyb"/>
    <property type="match status" value="1"/>
</dbReference>
<evidence type="ECO:0000259" key="6">
    <source>
        <dbReference type="Pfam" id="PF03404"/>
    </source>
</evidence>
<dbReference type="PANTHER" id="PTHR19372">
    <property type="entry name" value="SULFITE REDUCTASE"/>
    <property type="match status" value="1"/>
</dbReference>
<name>A0A286UJR5_9AGAM</name>
<dbReference type="SUPFAM" id="SSF56524">
    <property type="entry name" value="Oxidoreductase molybdopterin-binding domain"/>
    <property type="match status" value="1"/>
</dbReference>
<feature type="domain" description="Moybdenum cofactor oxidoreductase dimerisation" evidence="6">
    <location>
        <begin position="351"/>
        <end position="471"/>
    </location>
</feature>
<protein>
    <submittedName>
        <fullName evidence="7">Molybdopterin binding oxidoreductase</fullName>
    </submittedName>
</protein>
<dbReference type="InterPro" id="IPR008335">
    <property type="entry name" value="Mopterin_OxRdtase_euk"/>
</dbReference>
<evidence type="ECO:0000256" key="3">
    <source>
        <dbReference type="ARBA" id="ARBA00022723"/>
    </source>
</evidence>
<keyword evidence="3" id="KW-0479">Metal-binding</keyword>
<proteinExistence type="predicted"/>
<dbReference type="STRING" id="2282107.A0A286UJR5"/>
<evidence type="ECO:0000313" key="7">
    <source>
        <dbReference type="EMBL" id="PAV19866.1"/>
    </source>
</evidence>
<dbReference type="PRINTS" id="PR00407">
    <property type="entry name" value="EUMOPTERIN"/>
</dbReference>
<dbReference type="InterPro" id="IPR036374">
    <property type="entry name" value="OxRdtase_Mopterin-bd_sf"/>
</dbReference>
<feature type="domain" description="Oxidoreductase molybdopterin-binding" evidence="5">
    <location>
        <begin position="140"/>
        <end position="325"/>
    </location>
</feature>
<dbReference type="GO" id="GO:0030151">
    <property type="term" value="F:molybdenum ion binding"/>
    <property type="evidence" value="ECO:0007669"/>
    <property type="project" value="InterPro"/>
</dbReference>
<comment type="cofactor">
    <cofactor evidence="1">
        <name>Mo-molybdopterin</name>
        <dbReference type="ChEBI" id="CHEBI:71302"/>
    </cofactor>
</comment>
<dbReference type="InterPro" id="IPR014756">
    <property type="entry name" value="Ig_E-set"/>
</dbReference>
<evidence type="ECO:0000259" key="5">
    <source>
        <dbReference type="Pfam" id="PF00174"/>
    </source>
</evidence>
<dbReference type="Gene3D" id="3.90.420.10">
    <property type="entry name" value="Oxidoreductase, molybdopterin-binding domain"/>
    <property type="match status" value="1"/>
</dbReference>
<gene>
    <name evidence="7" type="ORF">PNOK_0480000</name>
</gene>
<dbReference type="InterPro" id="IPR000572">
    <property type="entry name" value="OxRdtase_Mopterin-bd_dom"/>
</dbReference>
<dbReference type="PANTHER" id="PTHR19372:SF6">
    <property type="entry name" value="SULFITE OXIDASE"/>
    <property type="match status" value="1"/>
</dbReference>
<evidence type="ECO:0000256" key="2">
    <source>
        <dbReference type="ARBA" id="ARBA00022505"/>
    </source>
</evidence>
<dbReference type="OrthoDB" id="10051395at2759"/>
<evidence type="ECO:0000256" key="4">
    <source>
        <dbReference type="ARBA" id="ARBA00023002"/>
    </source>
</evidence>